<dbReference type="InterPro" id="IPR017850">
    <property type="entry name" value="Alkaline_phosphatase_core_sf"/>
</dbReference>
<protein>
    <submittedName>
        <fullName evidence="2">DUF1501 domain-containing protein</fullName>
    </submittedName>
</protein>
<dbReference type="InterPro" id="IPR010869">
    <property type="entry name" value="DUF1501"/>
</dbReference>
<organism evidence="2">
    <name type="scientific">Singulisphaera sp. Ch08</name>
    <dbReference type="NCBI Taxonomy" id="3120278"/>
    <lineage>
        <taxon>Bacteria</taxon>
        <taxon>Pseudomonadati</taxon>
        <taxon>Planctomycetota</taxon>
        <taxon>Planctomycetia</taxon>
        <taxon>Isosphaerales</taxon>
        <taxon>Isosphaeraceae</taxon>
        <taxon>Singulisphaera</taxon>
    </lineage>
</organism>
<proteinExistence type="predicted"/>
<dbReference type="RefSeq" id="WP_406695517.1">
    <property type="nucleotide sequence ID" value="NZ_CP155447.1"/>
</dbReference>
<dbReference type="Pfam" id="PF07394">
    <property type="entry name" value="DUF1501"/>
    <property type="match status" value="1"/>
</dbReference>
<evidence type="ECO:0000313" key="2">
    <source>
        <dbReference type="EMBL" id="XBH02776.1"/>
    </source>
</evidence>
<dbReference type="InterPro" id="IPR006311">
    <property type="entry name" value="TAT_signal"/>
</dbReference>
<gene>
    <name evidence="2" type="ORF">V5E97_31335</name>
</gene>
<reference evidence="2" key="1">
    <citation type="submission" date="2024-05" db="EMBL/GenBank/DDBJ databases">
        <title>Planctomycetes of the genus Singulisphaera possess chitinolytic capabilities.</title>
        <authorList>
            <person name="Ivanova A."/>
        </authorList>
    </citation>
    <scope>NUCLEOTIDE SEQUENCE</scope>
    <source>
        <strain evidence="2">Ch08T</strain>
    </source>
</reference>
<dbReference type="PROSITE" id="PS51318">
    <property type="entry name" value="TAT"/>
    <property type="match status" value="1"/>
</dbReference>
<accession>A0AAU7CDJ5</accession>
<sequence length="472" mass="51774">MQNQGFDPSFSRRDMLRKMGGGFGALGLASVLAGEENVLSRVLADEPTANPLAPRLPHFAPKAKRVIFLFMNGGPSHVDTFDPKPQLTKFHGDKPANRGLKTGRKGGGTLMGSPFSFQKYGQSGIEVSELYPEVGKQIDNICVIRSMRTDVPNHEPALLMMNSGQIQPTRPSMGSWLTYGLGTENQNLPGFVVLCPGKPVVGPQLWSNSFLPGIFQGTHINNASLDPKAVIPNVRNRSLTRSAQRSQLDLLAKMNGEHLEGRGRDPQLEARIESLEMAFRMQFEAQDAFDISQESAATRDLYGKGEFADACLIARRLAERGVRISQVYYGNGQPWDDHADILNHRNHAAKSDKPIAALLIDLKSRGLLDDTLVVWGGEFGRTPTSEGSKGRDHHSLGFTMWLAGGGVKGGHVHGATDELGFVAIEDKVHVHDLHATILHLLGMDHERLTYRYSGRDFRLTDVHGEVVHSIIA</sequence>
<dbReference type="AlphaFoldDB" id="A0AAU7CDJ5"/>
<dbReference type="PANTHER" id="PTHR43737:SF1">
    <property type="entry name" value="DUF1501 DOMAIN-CONTAINING PROTEIN"/>
    <property type="match status" value="1"/>
</dbReference>
<evidence type="ECO:0000256" key="1">
    <source>
        <dbReference type="SAM" id="MobiDB-lite"/>
    </source>
</evidence>
<dbReference type="PANTHER" id="PTHR43737">
    <property type="entry name" value="BLL7424 PROTEIN"/>
    <property type="match status" value="1"/>
</dbReference>
<feature type="region of interest" description="Disordered" evidence="1">
    <location>
        <begin position="89"/>
        <end position="108"/>
    </location>
</feature>
<dbReference type="EMBL" id="CP155447">
    <property type="protein sequence ID" value="XBH02776.1"/>
    <property type="molecule type" value="Genomic_DNA"/>
</dbReference>
<dbReference type="SUPFAM" id="SSF53649">
    <property type="entry name" value="Alkaline phosphatase-like"/>
    <property type="match status" value="1"/>
</dbReference>
<name>A0AAU7CDJ5_9BACT</name>